<comment type="caution">
    <text evidence="1">The sequence shown here is derived from an EMBL/GenBank/DDBJ whole genome shotgun (WGS) entry which is preliminary data.</text>
</comment>
<sequence length="290" mass="30571">MRRFTLAAAALARARGESCAMAADRLRGALWGLFAGDAVASPTHWYYGGERQVQGDYNGPITGYVKPRETMMGSIMPKSNTDGAGRGSYNANRKTVIGGVINHGKKPYWDPAKSHHYHATLRAGEETLEASLVRVLLRTVASTKSVEADAFRDQYVKFMQTPGSHNDSYASTAHRMFFANLFHKQKPVKDCPDNDAHNVDTIDGLVLPSVAAACAAYKGGPGAEGKAAARDAAVAVAATTRASRPLATAAAALGDAMHGAIHGVGSAASRADAMASALGMRVPRQPTMVS</sequence>
<accession>A0A8J2WFU1</accession>
<dbReference type="Pfam" id="PF03747">
    <property type="entry name" value="ADP_ribosyl_GH"/>
    <property type="match status" value="1"/>
</dbReference>
<dbReference type="Gene3D" id="1.10.4080.10">
    <property type="entry name" value="ADP-ribosylation/Crystallin J1"/>
    <property type="match status" value="1"/>
</dbReference>
<dbReference type="SUPFAM" id="SSF101478">
    <property type="entry name" value="ADP-ribosylglycohydrolase"/>
    <property type="match status" value="1"/>
</dbReference>
<dbReference type="InterPro" id="IPR036705">
    <property type="entry name" value="Ribosyl_crysJ1_sf"/>
</dbReference>
<protein>
    <submittedName>
        <fullName evidence="1">Uncharacterized protein</fullName>
    </submittedName>
</protein>
<reference evidence="1" key="1">
    <citation type="submission" date="2021-11" db="EMBL/GenBank/DDBJ databases">
        <authorList>
            <consortium name="Genoscope - CEA"/>
            <person name="William W."/>
        </authorList>
    </citation>
    <scope>NUCLEOTIDE SEQUENCE</scope>
</reference>
<name>A0A8J2WFU1_9STRA</name>
<dbReference type="EMBL" id="CAKKNE010000001">
    <property type="protein sequence ID" value="CAH0366780.1"/>
    <property type="molecule type" value="Genomic_DNA"/>
</dbReference>
<dbReference type="AlphaFoldDB" id="A0A8J2WFU1"/>
<evidence type="ECO:0000313" key="2">
    <source>
        <dbReference type="Proteomes" id="UP000789595"/>
    </source>
</evidence>
<organism evidence="1 2">
    <name type="scientific">Pelagomonas calceolata</name>
    <dbReference type="NCBI Taxonomy" id="35677"/>
    <lineage>
        <taxon>Eukaryota</taxon>
        <taxon>Sar</taxon>
        <taxon>Stramenopiles</taxon>
        <taxon>Ochrophyta</taxon>
        <taxon>Pelagophyceae</taxon>
        <taxon>Pelagomonadales</taxon>
        <taxon>Pelagomonadaceae</taxon>
        <taxon>Pelagomonas</taxon>
    </lineage>
</organism>
<dbReference type="Proteomes" id="UP000789595">
    <property type="component" value="Unassembled WGS sequence"/>
</dbReference>
<evidence type="ECO:0000313" key="1">
    <source>
        <dbReference type="EMBL" id="CAH0366780.1"/>
    </source>
</evidence>
<dbReference type="InterPro" id="IPR005502">
    <property type="entry name" value="Ribosyl_crysJ1"/>
</dbReference>
<gene>
    <name evidence="1" type="ORF">PECAL_1P32890</name>
</gene>
<dbReference type="OrthoDB" id="524326at2759"/>
<proteinExistence type="predicted"/>
<keyword evidence="2" id="KW-1185">Reference proteome</keyword>